<evidence type="ECO:0000313" key="3">
    <source>
        <dbReference type="Proteomes" id="UP000658690"/>
    </source>
</evidence>
<comment type="caution">
    <text evidence="2">The sequence shown here is derived from an EMBL/GenBank/DDBJ whole genome shotgun (WGS) entry which is preliminary data.</text>
</comment>
<dbReference type="PANTHER" id="PTHR12110:SF21">
    <property type="entry name" value="XYLOSE ISOMERASE-LIKE TIM BARREL DOMAIN-CONTAINING PROTEIN"/>
    <property type="match status" value="1"/>
</dbReference>
<reference evidence="2 3" key="1">
    <citation type="submission" date="2019-10" db="EMBL/GenBank/DDBJ databases">
        <title>Description of Paenibacillus choica sp. nov.</title>
        <authorList>
            <person name="Carlier A."/>
            <person name="Qi S."/>
        </authorList>
    </citation>
    <scope>NUCLEOTIDE SEQUENCE [LARGE SCALE GENOMIC DNA]</scope>
    <source>
        <strain evidence="2 3">LMG 31460</strain>
    </source>
</reference>
<evidence type="ECO:0000313" key="2">
    <source>
        <dbReference type="EMBL" id="NOU87873.1"/>
    </source>
</evidence>
<dbReference type="EMBL" id="WHOC01000094">
    <property type="protein sequence ID" value="NOU87873.1"/>
    <property type="molecule type" value="Genomic_DNA"/>
</dbReference>
<gene>
    <name evidence="2" type="ORF">GC102_19150</name>
</gene>
<keyword evidence="3" id="KW-1185">Reference proteome</keyword>
<organism evidence="2 3">
    <name type="scientific">Paenibacillus germinis</name>
    <dbReference type="NCBI Taxonomy" id="2654979"/>
    <lineage>
        <taxon>Bacteria</taxon>
        <taxon>Bacillati</taxon>
        <taxon>Bacillota</taxon>
        <taxon>Bacilli</taxon>
        <taxon>Bacillales</taxon>
        <taxon>Paenibacillaceae</taxon>
        <taxon>Paenibacillus</taxon>
    </lineage>
</organism>
<evidence type="ECO:0000259" key="1">
    <source>
        <dbReference type="Pfam" id="PF01261"/>
    </source>
</evidence>
<dbReference type="SUPFAM" id="SSF51658">
    <property type="entry name" value="Xylose isomerase-like"/>
    <property type="match status" value="1"/>
</dbReference>
<dbReference type="InterPro" id="IPR001719">
    <property type="entry name" value="AP_endonuc_2"/>
</dbReference>
<name>A0ABX1Z3S0_9BACL</name>
<dbReference type="Proteomes" id="UP000658690">
    <property type="component" value="Unassembled WGS sequence"/>
</dbReference>
<protein>
    <submittedName>
        <fullName evidence="2">TIM barrel protein</fullName>
    </submittedName>
</protein>
<accession>A0ABX1Z3S0</accession>
<feature type="domain" description="Xylose isomerase-like TIM barrel" evidence="1">
    <location>
        <begin position="25"/>
        <end position="244"/>
    </location>
</feature>
<dbReference type="Gene3D" id="3.20.20.150">
    <property type="entry name" value="Divalent-metal-dependent TIM barrel enzymes"/>
    <property type="match status" value="1"/>
</dbReference>
<dbReference type="Pfam" id="PF01261">
    <property type="entry name" value="AP_endonuc_2"/>
    <property type="match status" value="1"/>
</dbReference>
<dbReference type="InterPro" id="IPR050312">
    <property type="entry name" value="IolE/XylAMocC-like"/>
</dbReference>
<dbReference type="InterPro" id="IPR036237">
    <property type="entry name" value="Xyl_isomerase-like_sf"/>
</dbReference>
<dbReference type="PANTHER" id="PTHR12110">
    <property type="entry name" value="HYDROXYPYRUVATE ISOMERASE"/>
    <property type="match status" value="1"/>
</dbReference>
<dbReference type="RefSeq" id="WP_171690991.1">
    <property type="nucleotide sequence ID" value="NZ_WHOC01000094.1"/>
</dbReference>
<dbReference type="SMART" id="SM00518">
    <property type="entry name" value="AP2Ec"/>
    <property type="match status" value="1"/>
</dbReference>
<proteinExistence type="predicted"/>
<dbReference type="InterPro" id="IPR013022">
    <property type="entry name" value="Xyl_isomerase-like_TIM-brl"/>
</dbReference>
<sequence length="270" mass="30175">MEWTISYSDLLLLGKPVEENVEALIREGAKHIELLLDGGAWNDIEGTMDRAVPYLLHAGVSYSVHPPAWDTNLTSENKAIREASFDEYRKSVLFAHRIGAKHVVIHPGFCFSPAFSKQNAIAHAEEAVNRLCRIASPLGIQLAIENVGYHGHSLFTEDEYVQFVQRLESAAVYLVDTGHAHLNGWNIPALLQKVAPRLGSVHLHDNSGVSDEHLPIGEGSIEWEPIYEELRSARDCQLILEYAPGTELSRLRSDTALLLERLDITIENKR</sequence>